<proteinExistence type="predicted"/>
<evidence type="ECO:0000313" key="2">
    <source>
        <dbReference type="EMBL" id="QHT92002.1"/>
    </source>
</evidence>
<name>A0A6C0IGD2_9ZZZZ</name>
<dbReference type="EMBL" id="MN740173">
    <property type="protein sequence ID" value="QHT92002.1"/>
    <property type="molecule type" value="Genomic_DNA"/>
</dbReference>
<reference evidence="2" key="1">
    <citation type="journal article" date="2020" name="Nature">
        <title>Giant virus diversity and host interactions through global metagenomics.</title>
        <authorList>
            <person name="Schulz F."/>
            <person name="Roux S."/>
            <person name="Paez-Espino D."/>
            <person name="Jungbluth S."/>
            <person name="Walsh D.A."/>
            <person name="Denef V.J."/>
            <person name="McMahon K.D."/>
            <person name="Konstantinidis K.T."/>
            <person name="Eloe-Fadrosh E.A."/>
            <person name="Kyrpides N.C."/>
            <person name="Woyke T."/>
        </authorList>
    </citation>
    <scope>NUCLEOTIDE SEQUENCE</scope>
    <source>
        <strain evidence="2">GVMAG-M-3300023184-86</strain>
    </source>
</reference>
<organism evidence="2">
    <name type="scientific">viral metagenome</name>
    <dbReference type="NCBI Taxonomy" id="1070528"/>
    <lineage>
        <taxon>unclassified sequences</taxon>
        <taxon>metagenomes</taxon>
        <taxon>organismal metagenomes</taxon>
    </lineage>
</organism>
<dbReference type="AlphaFoldDB" id="A0A6C0IGD2"/>
<accession>A0A6C0IGD2</accession>
<sequence>MIPIRVVFKNNDDKLLKIDELIEAKRQMLQDKQKSIGKIAKQNKFLEDVKNDYTNYNNIITKQKHEQIQALELIHKYINDLKSTEQISTQNIEDAKNDQLKIMNEIQSIKQNLEGIVNSNIS</sequence>
<evidence type="ECO:0000256" key="1">
    <source>
        <dbReference type="SAM" id="Coils"/>
    </source>
</evidence>
<feature type="coiled-coil region" evidence="1">
    <location>
        <begin position="78"/>
        <end position="112"/>
    </location>
</feature>
<keyword evidence="1" id="KW-0175">Coiled coil</keyword>
<protein>
    <submittedName>
        <fullName evidence="2">Uncharacterized protein</fullName>
    </submittedName>
</protein>